<evidence type="ECO:0000259" key="1">
    <source>
        <dbReference type="PROSITE" id="PS50983"/>
    </source>
</evidence>
<protein>
    <submittedName>
        <fullName evidence="2">Iron ABC transporter substrate-binding protein</fullName>
    </submittedName>
</protein>
<proteinExistence type="predicted"/>
<feature type="domain" description="Fe/B12 periplasmic-binding" evidence="1">
    <location>
        <begin position="58"/>
        <end position="333"/>
    </location>
</feature>
<dbReference type="Pfam" id="PF01497">
    <property type="entry name" value="Peripla_BP_2"/>
    <property type="match status" value="1"/>
</dbReference>
<dbReference type="InterPro" id="IPR050902">
    <property type="entry name" value="ABC_Transporter_SBP"/>
</dbReference>
<name>A0A7C2XWF9_9BACT</name>
<dbReference type="InterPro" id="IPR002491">
    <property type="entry name" value="ABC_transptr_periplasmic_BD"/>
</dbReference>
<dbReference type="Gene3D" id="3.40.50.1980">
    <property type="entry name" value="Nitrogenase molybdenum iron protein domain"/>
    <property type="match status" value="2"/>
</dbReference>
<gene>
    <name evidence="2" type="ORF">ENN98_08265</name>
</gene>
<dbReference type="CDD" id="cd01147">
    <property type="entry name" value="HemV-2"/>
    <property type="match status" value="1"/>
</dbReference>
<dbReference type="PROSITE" id="PS50983">
    <property type="entry name" value="FE_B12_PBP"/>
    <property type="match status" value="1"/>
</dbReference>
<dbReference type="PANTHER" id="PTHR30535:SF34">
    <property type="entry name" value="MOLYBDATE-BINDING PROTEIN MOLA"/>
    <property type="match status" value="1"/>
</dbReference>
<dbReference type="SUPFAM" id="SSF53807">
    <property type="entry name" value="Helical backbone' metal receptor"/>
    <property type="match status" value="1"/>
</dbReference>
<accession>A0A7C2XWF9</accession>
<dbReference type="AlphaFoldDB" id="A0A7C2XWF9"/>
<dbReference type="PANTHER" id="PTHR30535">
    <property type="entry name" value="VITAMIN B12-BINDING PROTEIN"/>
    <property type="match status" value="1"/>
</dbReference>
<comment type="caution">
    <text evidence="2">The sequence shown here is derived from an EMBL/GenBank/DDBJ whole genome shotgun (WGS) entry which is preliminary data.</text>
</comment>
<dbReference type="EMBL" id="DSDS01000186">
    <property type="protein sequence ID" value="HET98658.1"/>
    <property type="molecule type" value="Genomic_DNA"/>
</dbReference>
<reference evidence="2" key="1">
    <citation type="journal article" date="2020" name="mSystems">
        <title>Genome- and Community-Level Interaction Insights into Carbon Utilization and Element Cycling Functions of Hydrothermarchaeota in Hydrothermal Sediment.</title>
        <authorList>
            <person name="Zhou Z."/>
            <person name="Liu Y."/>
            <person name="Xu W."/>
            <person name="Pan J."/>
            <person name="Luo Z.H."/>
            <person name="Li M."/>
        </authorList>
    </citation>
    <scope>NUCLEOTIDE SEQUENCE [LARGE SCALE GENOMIC DNA]</scope>
    <source>
        <strain evidence="2">SpSt-1224</strain>
    </source>
</reference>
<evidence type="ECO:0000313" key="2">
    <source>
        <dbReference type="EMBL" id="HET98658.1"/>
    </source>
</evidence>
<dbReference type="Proteomes" id="UP000885986">
    <property type="component" value="Unassembled WGS sequence"/>
</dbReference>
<organism evidence="2">
    <name type="scientific">Desulfurivibrio alkaliphilus</name>
    <dbReference type="NCBI Taxonomy" id="427923"/>
    <lineage>
        <taxon>Bacteria</taxon>
        <taxon>Pseudomonadati</taxon>
        <taxon>Thermodesulfobacteriota</taxon>
        <taxon>Desulfobulbia</taxon>
        <taxon>Desulfobulbales</taxon>
        <taxon>Desulfobulbaceae</taxon>
        <taxon>Desulfurivibrio</taxon>
    </lineage>
</organism>
<sequence length="379" mass="41866">MLALMKIMLLLPVLGFALLGFPLPGLPLSPVKVQAAEATRTLIDMSGREVTVPAEIKRVVPLGGALRYLVYLRSLDLVVGVENIERRWTSPGRLYGLVTAAPARDLPLIGEGGPGRLPDYEQLLAVDPEIIITMGMERDQAEAIQNRTGLPVFTLNYGEPGVLESSTLKTALNLLGQLLGRGEEASRLSSYLEDLEADLAARRAIDQADNPAAYVGAISHRGTRGINSTQPGYPPLVWAGGRNVAAAENGRGGHIFIDPESLLLWDPETIFIDAGSLEQVREDYRRNPGYYRALSAVRRERVFLVMPYNFYHTNIEIAYANAYFIGQTLHPQRFNEIDPAAKADEIFQHFIGLPAYEALKGEYHGFGRVRFGERDIELR</sequence>